<protein>
    <submittedName>
        <fullName evidence="7">Glucan endo-1,6-beta-glucosidase</fullName>
        <ecNumber evidence="7">3.2.1.75</ecNumber>
    </submittedName>
</protein>
<evidence type="ECO:0000259" key="6">
    <source>
        <dbReference type="Pfam" id="PF17189"/>
    </source>
</evidence>
<dbReference type="SUPFAM" id="SSF51445">
    <property type="entry name" value="(Trans)glycosidases"/>
    <property type="match status" value="1"/>
</dbReference>
<accession>F8N6C0</accession>
<organism evidence="7 8">
    <name type="scientific">Hallella multisaccharivorax DSM 17128</name>
    <dbReference type="NCBI Taxonomy" id="688246"/>
    <lineage>
        <taxon>Bacteria</taxon>
        <taxon>Pseudomonadati</taxon>
        <taxon>Bacteroidota</taxon>
        <taxon>Bacteroidia</taxon>
        <taxon>Bacteroidales</taxon>
        <taxon>Prevotellaceae</taxon>
        <taxon>Hallella</taxon>
    </lineage>
</organism>
<dbReference type="GO" id="GO:0046557">
    <property type="term" value="F:glucan endo-1,6-beta-glucosidase activity"/>
    <property type="evidence" value="ECO:0007669"/>
    <property type="project" value="UniProtKB-EC"/>
</dbReference>
<dbReference type="Pfam" id="PF17189">
    <property type="entry name" value="Glyco_hydro_30C"/>
    <property type="match status" value="1"/>
</dbReference>
<sequence>MPNTMEKKYMIVEILTSVLTALLMACGSSSENGGETPGTNPDTPSTGKKVASLLMTTANGAYDLKNATADITKGSTMAATVLRLDASKTYQKIDGFGFALTYSSCYNLLKMSAADRRTFLKKTYSTTEGYGVSYARISIGCNDFSSTEYTLCDTKGPDTDLLQHFVLQNDEKNYVIPVIKEILAINPNLKIIASPWTCPKWMKVKDISTKKAHNAWTDGHLNPDYYETYADYFVRFIQAMQAEGISIYAITPQNEPLNKGNCASLYMPWQEEAPFVKALAADFEKNHLKTKIYVFDHNYNYDGISDQQDYPVKVYNTLGSSFDGSELVVGAAYHDYGGSNTELDDIHQQAPTKDLIFSESSIGTWNDGRNLSKRLVADMKSIVLGTVNRHCKAVLVWNLMLDDRLGPNLDGGCQTCYGAVDISNNYTHISRNSHYYVITQSAAAVETGAQRIGTSRDPKLPGISHAEFLNPDGSYALLLLNESSENQTMTVSDGNQYFKVTVPASGVVSCKWDRL</sequence>
<dbReference type="Pfam" id="PF02055">
    <property type="entry name" value="Glyco_hydro_30"/>
    <property type="match status" value="1"/>
</dbReference>
<dbReference type="Proteomes" id="UP000002772">
    <property type="component" value="Unassembled WGS sequence"/>
</dbReference>
<evidence type="ECO:0000313" key="8">
    <source>
        <dbReference type="Proteomes" id="UP000002772"/>
    </source>
</evidence>
<feature type="domain" description="Glycosyl hydrolase family 30 beta sandwich" evidence="6">
    <location>
        <begin position="448"/>
        <end position="509"/>
    </location>
</feature>
<keyword evidence="2" id="KW-0732">Signal</keyword>
<evidence type="ECO:0000256" key="3">
    <source>
        <dbReference type="ARBA" id="ARBA00022801"/>
    </source>
</evidence>
<dbReference type="InterPro" id="IPR013780">
    <property type="entry name" value="Glyco_hydro_b"/>
</dbReference>
<dbReference type="STRING" id="688246.Premu_1820"/>
<keyword evidence="4 7" id="KW-0326">Glycosidase</keyword>
<dbReference type="AlphaFoldDB" id="F8N6C0"/>
<dbReference type="eggNOG" id="COG5520">
    <property type="taxonomic scope" value="Bacteria"/>
</dbReference>
<dbReference type="Gene3D" id="2.60.40.1180">
    <property type="entry name" value="Golgi alpha-mannosidase II"/>
    <property type="match status" value="1"/>
</dbReference>
<evidence type="ECO:0000256" key="1">
    <source>
        <dbReference type="ARBA" id="ARBA00005382"/>
    </source>
</evidence>
<evidence type="ECO:0000256" key="4">
    <source>
        <dbReference type="RuleBase" id="RU361188"/>
    </source>
</evidence>
<dbReference type="GO" id="GO:0004348">
    <property type="term" value="F:glucosylceramidase activity"/>
    <property type="evidence" value="ECO:0007669"/>
    <property type="project" value="InterPro"/>
</dbReference>
<dbReference type="PANTHER" id="PTHR11069">
    <property type="entry name" value="GLUCOSYLCERAMIDASE"/>
    <property type="match status" value="1"/>
</dbReference>
<dbReference type="EC" id="3.2.1.75" evidence="7"/>
<dbReference type="PANTHER" id="PTHR11069:SF23">
    <property type="entry name" value="LYSOSOMAL ACID GLUCOSYLCERAMIDASE"/>
    <property type="match status" value="1"/>
</dbReference>
<dbReference type="GO" id="GO:0016020">
    <property type="term" value="C:membrane"/>
    <property type="evidence" value="ECO:0007669"/>
    <property type="project" value="GOC"/>
</dbReference>
<reference evidence="8" key="1">
    <citation type="journal article" date="2011" name="Stand. Genomic Sci.">
        <title>Non-contiguous finished genome sequence of the opportunistic oral pathogen Prevotella multisaccharivorax type strain (PPPA20).</title>
        <authorList>
            <person name="Pati A."/>
            <person name="Gronow S."/>
            <person name="Lu M."/>
            <person name="Lapidus A."/>
            <person name="Nolan M."/>
            <person name="Lucas S."/>
            <person name="Hammon N."/>
            <person name="Deshpande S."/>
            <person name="Cheng J.F."/>
            <person name="Tapia R."/>
            <person name="Han C."/>
            <person name="Goodwin L."/>
            <person name="Pitluck S."/>
            <person name="Liolios K."/>
            <person name="Pagani I."/>
            <person name="Mavromatis K."/>
            <person name="Mikhailova N."/>
            <person name="Huntemann M."/>
            <person name="Chen A."/>
            <person name="Palaniappan K."/>
            <person name="Land M."/>
            <person name="Hauser L."/>
            <person name="Detter J.C."/>
            <person name="Brambilla E.M."/>
            <person name="Rohde M."/>
            <person name="Goker M."/>
            <person name="Woyke T."/>
            <person name="Bristow J."/>
            <person name="Eisen J.A."/>
            <person name="Markowitz V."/>
            <person name="Hugenholtz P."/>
            <person name="Kyrpides N.C."/>
            <person name="Klenk H.P."/>
            <person name="Ivanova N."/>
        </authorList>
    </citation>
    <scope>NUCLEOTIDE SEQUENCE [LARGE SCALE GENOMIC DNA]</scope>
    <source>
        <strain evidence="8">DSM 17128</strain>
    </source>
</reference>
<name>F8N6C0_9BACT</name>
<dbReference type="PROSITE" id="PS51257">
    <property type="entry name" value="PROKAR_LIPOPROTEIN"/>
    <property type="match status" value="1"/>
</dbReference>
<feature type="domain" description="Glycosyl hydrolase family 30 TIM-barrel" evidence="5">
    <location>
        <begin position="93"/>
        <end position="409"/>
    </location>
</feature>
<dbReference type="PRINTS" id="PR00843">
    <property type="entry name" value="GLHYDRLASE30"/>
</dbReference>
<comment type="similarity">
    <text evidence="1 4">Belongs to the glycosyl hydrolase 30 family.</text>
</comment>
<dbReference type="InterPro" id="IPR017853">
    <property type="entry name" value="GH"/>
</dbReference>
<dbReference type="GO" id="GO:0006680">
    <property type="term" value="P:glucosylceramide catabolic process"/>
    <property type="evidence" value="ECO:0007669"/>
    <property type="project" value="TreeGrafter"/>
</dbReference>
<proteinExistence type="inferred from homology"/>
<gene>
    <name evidence="7" type="ORF">Premu_1820</name>
</gene>
<dbReference type="InterPro" id="IPR033452">
    <property type="entry name" value="GH30_C"/>
</dbReference>
<dbReference type="Gene3D" id="3.20.20.80">
    <property type="entry name" value="Glycosidases"/>
    <property type="match status" value="1"/>
</dbReference>
<evidence type="ECO:0000313" key="7">
    <source>
        <dbReference type="EMBL" id="EGN57225.1"/>
    </source>
</evidence>
<keyword evidence="8" id="KW-1185">Reference proteome</keyword>
<evidence type="ECO:0000259" key="5">
    <source>
        <dbReference type="Pfam" id="PF02055"/>
    </source>
</evidence>
<dbReference type="InterPro" id="IPR033453">
    <property type="entry name" value="Glyco_hydro_30_TIM-barrel"/>
</dbReference>
<dbReference type="InterPro" id="IPR001139">
    <property type="entry name" value="Glyco_hydro_30"/>
</dbReference>
<dbReference type="EMBL" id="GL945017">
    <property type="protein sequence ID" value="EGN57225.1"/>
    <property type="molecule type" value="Genomic_DNA"/>
</dbReference>
<keyword evidence="3 4" id="KW-0378">Hydrolase</keyword>
<dbReference type="HOGENOM" id="CLU_014379_3_1_10"/>
<evidence type="ECO:0000256" key="2">
    <source>
        <dbReference type="ARBA" id="ARBA00022729"/>
    </source>
</evidence>